<name>A0A640SHU9_9ACTN</name>
<dbReference type="Gene3D" id="3.40.50.150">
    <property type="entry name" value="Vaccinia Virus protein VP39"/>
    <property type="match status" value="1"/>
</dbReference>
<dbReference type="GO" id="GO:0032259">
    <property type="term" value="P:methylation"/>
    <property type="evidence" value="ECO:0007669"/>
    <property type="project" value="UniProtKB-KW"/>
</dbReference>
<protein>
    <submittedName>
        <fullName evidence="2">2-ketoarginine methyltransferase</fullName>
    </submittedName>
    <submittedName>
        <fullName evidence="3">Methyltransferase domain-containing protein</fullName>
    </submittedName>
</protein>
<dbReference type="EMBL" id="CP108473">
    <property type="protein sequence ID" value="WUS24333.1"/>
    <property type="molecule type" value="Genomic_DNA"/>
</dbReference>
<evidence type="ECO:0000313" key="5">
    <source>
        <dbReference type="Proteomes" id="UP001432292"/>
    </source>
</evidence>
<keyword evidence="2" id="KW-0808">Transferase</keyword>
<dbReference type="InterPro" id="IPR041698">
    <property type="entry name" value="Methyltransf_25"/>
</dbReference>
<dbReference type="GeneID" id="96636782"/>
<accession>A0A640SHU9</accession>
<gene>
    <name evidence="3" type="ORF">OG727_19755</name>
    <name evidence="2" type="ORF">Scani_72910</name>
</gene>
<dbReference type="Proteomes" id="UP001432292">
    <property type="component" value="Chromosome"/>
</dbReference>
<dbReference type="OrthoDB" id="3205990at2"/>
<keyword evidence="2" id="KW-0489">Methyltransferase</keyword>
<evidence type="ECO:0000313" key="2">
    <source>
        <dbReference type="EMBL" id="GFE11023.1"/>
    </source>
</evidence>
<keyword evidence="5" id="KW-1185">Reference proteome</keyword>
<dbReference type="Proteomes" id="UP000435837">
    <property type="component" value="Unassembled WGS sequence"/>
</dbReference>
<evidence type="ECO:0000313" key="4">
    <source>
        <dbReference type="Proteomes" id="UP000435837"/>
    </source>
</evidence>
<sequence>MSGGITEHTTGRGTEYKRSAELFNSSIATWAVSAAWDIGIFRALDGAEAFDIPAYAEEKGLHEPSLRATVRALTYADVVEVDGDRVTRGATFEEFSRSKGLFQWLTKGYGSLFQRMGEVTHTDGRGGDFIRRDATAVSIACRDVNEVFMDEAFFGALADLEFSVAADLGCGSGERLVQLARRDPTVRCVGIDIAKGAIDVGEKALAENGLQHRVKLIQGDARKLSQYPEFKDVELMTSYLMGHDFWPREDCVALLRSIRTELPQLKYFLLCDTHRDTTNPVSELPVFTLGFETAHALMGQYIPSHAEWESVFEEAGWKCTKQHVYSTPSSTVIFQLEPVSA</sequence>
<organism evidence="2 4">
    <name type="scientific">Streptomyces caniferus</name>
    <dbReference type="NCBI Taxonomy" id="285557"/>
    <lineage>
        <taxon>Bacteria</taxon>
        <taxon>Bacillati</taxon>
        <taxon>Actinomycetota</taxon>
        <taxon>Actinomycetes</taxon>
        <taxon>Kitasatosporales</taxon>
        <taxon>Streptomycetaceae</taxon>
        <taxon>Streptomyces</taxon>
    </lineage>
</organism>
<dbReference type="SUPFAM" id="SSF53335">
    <property type="entry name" value="S-adenosyl-L-methionine-dependent methyltransferases"/>
    <property type="match status" value="1"/>
</dbReference>
<dbReference type="EMBL" id="BLIN01000005">
    <property type="protein sequence ID" value="GFE11023.1"/>
    <property type="molecule type" value="Genomic_DNA"/>
</dbReference>
<dbReference type="GO" id="GO:0008168">
    <property type="term" value="F:methyltransferase activity"/>
    <property type="evidence" value="ECO:0007669"/>
    <property type="project" value="UniProtKB-KW"/>
</dbReference>
<feature type="domain" description="Methyltransferase" evidence="1">
    <location>
        <begin position="166"/>
        <end position="259"/>
    </location>
</feature>
<dbReference type="InterPro" id="IPR036388">
    <property type="entry name" value="WH-like_DNA-bd_sf"/>
</dbReference>
<dbReference type="Gene3D" id="1.10.10.10">
    <property type="entry name" value="Winged helix-like DNA-binding domain superfamily/Winged helix DNA-binding domain"/>
    <property type="match status" value="1"/>
</dbReference>
<reference evidence="2 4" key="1">
    <citation type="submission" date="2019-12" db="EMBL/GenBank/DDBJ databases">
        <title>Whole genome shotgun sequence of Streptomyces caniferus NBRC 15389.</title>
        <authorList>
            <person name="Ichikawa N."/>
            <person name="Kimura A."/>
            <person name="Kitahashi Y."/>
            <person name="Komaki H."/>
            <person name="Tamura T."/>
        </authorList>
    </citation>
    <scope>NUCLEOTIDE SEQUENCE [LARGE SCALE GENOMIC DNA]</scope>
    <source>
        <strain evidence="2 4">NBRC 15389</strain>
    </source>
</reference>
<proteinExistence type="predicted"/>
<dbReference type="Pfam" id="PF13649">
    <property type="entry name" value="Methyltransf_25"/>
    <property type="match status" value="1"/>
</dbReference>
<evidence type="ECO:0000259" key="1">
    <source>
        <dbReference type="Pfam" id="PF13649"/>
    </source>
</evidence>
<evidence type="ECO:0000313" key="3">
    <source>
        <dbReference type="EMBL" id="WUS24333.1"/>
    </source>
</evidence>
<reference evidence="3" key="2">
    <citation type="submission" date="2022-10" db="EMBL/GenBank/DDBJ databases">
        <title>The complete genomes of actinobacterial strains from the NBC collection.</title>
        <authorList>
            <person name="Joergensen T.S."/>
            <person name="Alvarez Arevalo M."/>
            <person name="Sterndorff E.B."/>
            <person name="Faurdal D."/>
            <person name="Vuksanovic O."/>
            <person name="Mourched A.-S."/>
            <person name="Charusanti P."/>
            <person name="Shaw S."/>
            <person name="Blin K."/>
            <person name="Weber T."/>
        </authorList>
    </citation>
    <scope>NUCLEOTIDE SEQUENCE</scope>
    <source>
        <strain evidence="3">NBC_01256</strain>
    </source>
</reference>
<dbReference type="InterPro" id="IPR029063">
    <property type="entry name" value="SAM-dependent_MTases_sf"/>
</dbReference>
<dbReference type="CDD" id="cd02440">
    <property type="entry name" value="AdoMet_MTases"/>
    <property type="match status" value="1"/>
</dbReference>
<dbReference type="AlphaFoldDB" id="A0A640SHU9"/>
<dbReference type="RefSeq" id="WP_159481741.1">
    <property type="nucleotide sequence ID" value="NZ_BAAATH010000001.1"/>
</dbReference>